<feature type="domain" description="AAA+ ATPase" evidence="1">
    <location>
        <begin position="290"/>
        <end position="430"/>
    </location>
</feature>
<dbReference type="InterPro" id="IPR037219">
    <property type="entry name" value="Peptidase_M41-like"/>
</dbReference>
<dbReference type="GO" id="GO:0030163">
    <property type="term" value="P:protein catabolic process"/>
    <property type="evidence" value="ECO:0007669"/>
    <property type="project" value="TreeGrafter"/>
</dbReference>
<dbReference type="CDD" id="cd19481">
    <property type="entry name" value="RecA-like_protease"/>
    <property type="match status" value="1"/>
</dbReference>
<protein>
    <recommendedName>
        <fullName evidence="1">AAA+ ATPase domain-containing protein</fullName>
    </recommendedName>
</protein>
<reference evidence="2" key="2">
    <citation type="submission" date="2020-09" db="EMBL/GenBank/DDBJ databases">
        <authorList>
            <person name="Sun Q."/>
            <person name="Zhou Y."/>
        </authorList>
    </citation>
    <scope>NUCLEOTIDE SEQUENCE</scope>
    <source>
        <strain evidence="2">CGMCC 1.15493</strain>
    </source>
</reference>
<comment type="caution">
    <text evidence="2">The sequence shown here is derived from an EMBL/GenBank/DDBJ whole genome shotgun (WGS) entry which is preliminary data.</text>
</comment>
<dbReference type="Pfam" id="PF01434">
    <property type="entry name" value="Peptidase_M41"/>
    <property type="match status" value="1"/>
</dbReference>
<evidence type="ECO:0000313" key="3">
    <source>
        <dbReference type="Proteomes" id="UP000613160"/>
    </source>
</evidence>
<evidence type="ECO:0000313" key="2">
    <source>
        <dbReference type="EMBL" id="GGD28959.1"/>
    </source>
</evidence>
<dbReference type="GO" id="GO:0005524">
    <property type="term" value="F:ATP binding"/>
    <property type="evidence" value="ECO:0007669"/>
    <property type="project" value="InterPro"/>
</dbReference>
<name>A0A916Y382_9HYPH</name>
<evidence type="ECO:0000259" key="1">
    <source>
        <dbReference type="SMART" id="SM00382"/>
    </source>
</evidence>
<sequence length="667" mass="70858">MIAEESRDIAADDAAAILELVSQRRADAEFLVTGLTPSEYALYQSLEVALEPHLTAIEKRLAGDPPSLVVVLQLPKRWTEKAPKAFSAIVAGIVADCVRLGVKCDAIVPEHDRQLGRTTLPIDRVLRAAKSSHVIAIYSEPEQLEEELLPFCDVFLEIKRIDRSHFDVAIEREFDEPGVAAWPAGIKMSDVDPDLLDAVCGRAGAPSDVVRTIAAVTAARAKAAKRDAANEKQAEAAKTTSKSIYTPAILRPTTPTLANLHGYGAAAAWGHQLAEDVRDYQAGNLPWSDVDGGCLLHGPPGTGKTLFASALAATCGLPFIATSYAQWQSSGDGHLGYVIKAMRAVFESATVNAPSIIFIDEADTIRRRGGSGDGDGWWTAITNAALECVDGTSRREGIIIIAACNSPDMLDPALVRSGRLDRRFEIGLPDEKALLGIMLHHLPDAASADLAPAATALAGSASGADIARIAREARRGARREKRPVTAGDLLAIAIPPDTRPERDRRLVAVHESGHAVAMMSQGRIPDMLSIVSAGGSHGGVRSESPAGMGRLADLEDDIVVRLAGRAAEEVILGQPSAGAMGDLQQATDLATHIAGMWGLGGRLYYSEQVDGAAVESRLRDLYSRSLRLIGEHRAIVEKLADLALERRVLGRSALAAFAVEHGLGGGR</sequence>
<dbReference type="GO" id="GO:0006508">
    <property type="term" value="P:proteolysis"/>
    <property type="evidence" value="ECO:0007669"/>
    <property type="project" value="InterPro"/>
</dbReference>
<accession>A0A916Y382</accession>
<dbReference type="SUPFAM" id="SSF52540">
    <property type="entry name" value="P-loop containing nucleoside triphosphate hydrolases"/>
    <property type="match status" value="1"/>
</dbReference>
<dbReference type="Pfam" id="PF00004">
    <property type="entry name" value="AAA"/>
    <property type="match status" value="1"/>
</dbReference>
<dbReference type="InterPro" id="IPR003959">
    <property type="entry name" value="ATPase_AAA_core"/>
</dbReference>
<dbReference type="PANTHER" id="PTHR23076:SF97">
    <property type="entry name" value="ATP-DEPENDENT ZINC METALLOPROTEASE YME1L1"/>
    <property type="match status" value="1"/>
</dbReference>
<dbReference type="EMBL" id="BMJJ01000009">
    <property type="protein sequence ID" value="GGD28959.1"/>
    <property type="molecule type" value="Genomic_DNA"/>
</dbReference>
<gene>
    <name evidence="2" type="ORF">GCM10011335_35130</name>
</gene>
<keyword evidence="3" id="KW-1185">Reference proteome</keyword>
<proteinExistence type="predicted"/>
<dbReference type="GO" id="GO:0016887">
    <property type="term" value="F:ATP hydrolysis activity"/>
    <property type="evidence" value="ECO:0007669"/>
    <property type="project" value="InterPro"/>
</dbReference>
<dbReference type="Gene3D" id="1.10.8.60">
    <property type="match status" value="1"/>
</dbReference>
<dbReference type="AlphaFoldDB" id="A0A916Y382"/>
<reference evidence="2" key="1">
    <citation type="journal article" date="2014" name="Int. J. Syst. Evol. Microbiol.">
        <title>Complete genome sequence of Corynebacterium casei LMG S-19264T (=DSM 44701T), isolated from a smear-ripened cheese.</title>
        <authorList>
            <consortium name="US DOE Joint Genome Institute (JGI-PGF)"/>
            <person name="Walter F."/>
            <person name="Albersmeier A."/>
            <person name="Kalinowski J."/>
            <person name="Ruckert C."/>
        </authorList>
    </citation>
    <scope>NUCLEOTIDE SEQUENCE</scope>
    <source>
        <strain evidence="2">CGMCC 1.15493</strain>
    </source>
</reference>
<dbReference type="InterPro" id="IPR000642">
    <property type="entry name" value="Peptidase_M41"/>
</dbReference>
<organism evidence="2 3">
    <name type="scientific">Aureimonas glaciei</name>
    <dbReference type="NCBI Taxonomy" id="1776957"/>
    <lineage>
        <taxon>Bacteria</taxon>
        <taxon>Pseudomonadati</taxon>
        <taxon>Pseudomonadota</taxon>
        <taxon>Alphaproteobacteria</taxon>
        <taxon>Hyphomicrobiales</taxon>
        <taxon>Aurantimonadaceae</taxon>
        <taxon>Aureimonas</taxon>
    </lineage>
</organism>
<dbReference type="InterPro" id="IPR027417">
    <property type="entry name" value="P-loop_NTPase"/>
</dbReference>
<dbReference type="SMART" id="SM00382">
    <property type="entry name" value="AAA"/>
    <property type="match status" value="1"/>
</dbReference>
<dbReference type="SUPFAM" id="SSF140990">
    <property type="entry name" value="FtsH protease domain-like"/>
    <property type="match status" value="1"/>
</dbReference>
<dbReference type="Gene3D" id="1.20.58.760">
    <property type="entry name" value="Peptidase M41"/>
    <property type="match status" value="1"/>
</dbReference>
<dbReference type="Proteomes" id="UP000613160">
    <property type="component" value="Unassembled WGS sequence"/>
</dbReference>
<dbReference type="GO" id="GO:0005886">
    <property type="term" value="C:plasma membrane"/>
    <property type="evidence" value="ECO:0007669"/>
    <property type="project" value="TreeGrafter"/>
</dbReference>
<dbReference type="GO" id="GO:0004176">
    <property type="term" value="F:ATP-dependent peptidase activity"/>
    <property type="evidence" value="ECO:0007669"/>
    <property type="project" value="InterPro"/>
</dbReference>
<dbReference type="PANTHER" id="PTHR23076">
    <property type="entry name" value="METALLOPROTEASE M41 FTSH"/>
    <property type="match status" value="1"/>
</dbReference>
<dbReference type="Gene3D" id="3.40.50.300">
    <property type="entry name" value="P-loop containing nucleotide triphosphate hydrolases"/>
    <property type="match status" value="1"/>
</dbReference>
<dbReference type="InterPro" id="IPR003593">
    <property type="entry name" value="AAA+_ATPase"/>
</dbReference>
<dbReference type="GO" id="GO:0004222">
    <property type="term" value="F:metalloendopeptidase activity"/>
    <property type="evidence" value="ECO:0007669"/>
    <property type="project" value="InterPro"/>
</dbReference>